<dbReference type="Pfam" id="PF00881">
    <property type="entry name" value="Nitroreductase"/>
    <property type="match status" value="1"/>
</dbReference>
<dbReference type="InterPro" id="IPR000415">
    <property type="entry name" value="Nitroreductase-like"/>
</dbReference>
<sequence>MFKIYKYISFILLFSLCVASCADKKGFTGRFKRRDPEIGREFHEKTKMAWGTVAKTASELIDYPPQAPYKSYRSAKEIKLPELETEDSVAGIFTKNIFPLPDFSGESITLNQLSRILFSADGIVKEGSGRDVRTAPVPLPQTDSFSFMHPVEIYVLASNVSGLEQGLYHYSFLKHSLELINAGHIEIPNCCFGPEVLKNCSALIILTGIPGRFSWVYDARSWRYMYMAAGAISQNIHLACGALGLNSFATASFDDDVYSRLLGIDGKDEAALLLHLIGNGQ</sequence>
<evidence type="ECO:0000313" key="4">
    <source>
        <dbReference type="Proteomes" id="UP000229641"/>
    </source>
</evidence>
<accession>A0A2H0LVP0</accession>
<reference evidence="3 4" key="1">
    <citation type="submission" date="2017-09" db="EMBL/GenBank/DDBJ databases">
        <title>Depth-based differentiation of microbial function through sediment-hosted aquifers and enrichment of novel symbionts in the deep terrestrial subsurface.</title>
        <authorList>
            <person name="Probst A.J."/>
            <person name="Ladd B."/>
            <person name="Jarett J.K."/>
            <person name="Geller-Mcgrath D.E."/>
            <person name="Sieber C.M."/>
            <person name="Emerson J.B."/>
            <person name="Anantharaman K."/>
            <person name="Thomas B.C."/>
            <person name="Malmstrom R."/>
            <person name="Stieglmeier M."/>
            <person name="Klingl A."/>
            <person name="Woyke T."/>
            <person name="Ryan C.M."/>
            <person name="Banfield J.F."/>
        </authorList>
    </citation>
    <scope>NUCLEOTIDE SEQUENCE [LARGE SCALE GENOMIC DNA]</scope>
    <source>
        <strain evidence="3">CG11_big_fil_rev_8_21_14_0_20_42_13</strain>
    </source>
</reference>
<evidence type="ECO:0000313" key="3">
    <source>
        <dbReference type="EMBL" id="PIQ88451.1"/>
    </source>
</evidence>
<name>A0A2H0LVP0_9BACT</name>
<evidence type="ECO:0000256" key="1">
    <source>
        <dbReference type="SAM" id="SignalP"/>
    </source>
</evidence>
<feature type="chain" id="PRO_5013964043" description="Nitroreductase domain-containing protein" evidence="1">
    <location>
        <begin position="22"/>
        <end position="281"/>
    </location>
</feature>
<keyword evidence="1" id="KW-0732">Signal</keyword>
<comment type="caution">
    <text evidence="3">The sequence shown here is derived from an EMBL/GenBank/DDBJ whole genome shotgun (WGS) entry which is preliminary data.</text>
</comment>
<dbReference type="Proteomes" id="UP000229641">
    <property type="component" value="Unassembled WGS sequence"/>
</dbReference>
<feature type="signal peptide" evidence="1">
    <location>
        <begin position="1"/>
        <end position="21"/>
    </location>
</feature>
<dbReference type="PANTHER" id="PTHR43745:SF2">
    <property type="entry name" value="NITROREDUCTASE MJ1384-RELATED"/>
    <property type="match status" value="1"/>
</dbReference>
<dbReference type="NCBIfam" id="TIGR03605">
    <property type="entry name" value="antibiot_sagB"/>
    <property type="match status" value="1"/>
</dbReference>
<dbReference type="InterPro" id="IPR052544">
    <property type="entry name" value="Bacteriocin_Proc_Enz"/>
</dbReference>
<feature type="domain" description="Nitroreductase" evidence="2">
    <location>
        <begin position="103"/>
        <end position="278"/>
    </location>
</feature>
<gene>
    <name evidence="3" type="ORF">COV72_08305</name>
</gene>
<dbReference type="PANTHER" id="PTHR43745">
    <property type="entry name" value="NITROREDUCTASE MJ1384-RELATED"/>
    <property type="match status" value="1"/>
</dbReference>
<dbReference type="InterPro" id="IPR020051">
    <property type="entry name" value="SagB-type_dehydrogenase"/>
</dbReference>
<organism evidence="3 4">
    <name type="scientific">Candidatus Ghiorseimicrobium undicola</name>
    <dbReference type="NCBI Taxonomy" id="1974746"/>
    <lineage>
        <taxon>Bacteria</taxon>
        <taxon>Pseudomonadati</taxon>
        <taxon>Candidatus Omnitrophota</taxon>
        <taxon>Candidatus Ghiorseimicrobium</taxon>
    </lineage>
</organism>
<dbReference type="InterPro" id="IPR029479">
    <property type="entry name" value="Nitroreductase"/>
</dbReference>
<protein>
    <recommendedName>
        <fullName evidence="2">Nitroreductase domain-containing protein</fullName>
    </recommendedName>
</protein>
<dbReference type="SUPFAM" id="SSF55469">
    <property type="entry name" value="FMN-dependent nitroreductase-like"/>
    <property type="match status" value="1"/>
</dbReference>
<proteinExistence type="predicted"/>
<dbReference type="Gene3D" id="3.40.109.10">
    <property type="entry name" value="NADH Oxidase"/>
    <property type="match status" value="1"/>
</dbReference>
<evidence type="ECO:0000259" key="2">
    <source>
        <dbReference type="Pfam" id="PF00881"/>
    </source>
</evidence>
<dbReference type="GO" id="GO:0016491">
    <property type="term" value="F:oxidoreductase activity"/>
    <property type="evidence" value="ECO:0007669"/>
    <property type="project" value="InterPro"/>
</dbReference>
<dbReference type="EMBL" id="PCWA01000107">
    <property type="protein sequence ID" value="PIQ88451.1"/>
    <property type="molecule type" value="Genomic_DNA"/>
</dbReference>
<dbReference type="AlphaFoldDB" id="A0A2H0LVP0"/>
<dbReference type="CDD" id="cd02142">
    <property type="entry name" value="McbC_SagB-like_oxidoreductase"/>
    <property type="match status" value="1"/>
</dbReference>